<comment type="similarity">
    <text evidence="3">Belongs to the metallophosphoesterase superfamily. Purple acid phosphatase family.</text>
</comment>
<dbReference type="CDD" id="cd00839">
    <property type="entry name" value="MPP_PAPs"/>
    <property type="match status" value="1"/>
</dbReference>
<dbReference type="Pfam" id="PF16656">
    <property type="entry name" value="Pur_ac_phosph_N"/>
    <property type="match status" value="1"/>
</dbReference>
<dbReference type="Gene3D" id="3.60.21.10">
    <property type="match status" value="1"/>
</dbReference>
<dbReference type="EC" id="3.1.3.2" evidence="3"/>
<keyword evidence="2" id="KW-0325">Glycoprotein</keyword>
<evidence type="ECO:0000256" key="2">
    <source>
        <dbReference type="ARBA" id="ARBA00023180"/>
    </source>
</evidence>
<accession>A0A3S3RR17</accession>
<dbReference type="PANTHER" id="PTHR45867:SF3">
    <property type="entry name" value="ACID PHOSPHATASE TYPE 7"/>
    <property type="match status" value="1"/>
</dbReference>
<keyword evidence="7" id="KW-1185">Reference proteome</keyword>
<evidence type="ECO:0000259" key="5">
    <source>
        <dbReference type="Pfam" id="PF16656"/>
    </source>
</evidence>
<feature type="domain" description="Calcineurin-like phosphoesterase" evidence="4">
    <location>
        <begin position="88"/>
        <end position="290"/>
    </location>
</feature>
<evidence type="ECO:0000313" key="7">
    <source>
        <dbReference type="Proteomes" id="UP000285301"/>
    </source>
</evidence>
<dbReference type="InterPro" id="IPR004843">
    <property type="entry name" value="Calcineurin-like_PHP"/>
</dbReference>
<evidence type="ECO:0000256" key="1">
    <source>
        <dbReference type="ARBA" id="ARBA00022729"/>
    </source>
</evidence>
<dbReference type="InterPro" id="IPR029052">
    <property type="entry name" value="Metallo-depent_PP-like"/>
</dbReference>
<dbReference type="AlphaFoldDB" id="A0A3S3RR17"/>
<reference evidence="6 7" key="1">
    <citation type="journal article" date="2018" name="Gigascience">
        <title>Genomes of trombidid mites reveal novel predicted allergens and laterally-transferred genes associated with secondary metabolism.</title>
        <authorList>
            <person name="Dong X."/>
            <person name="Chaisiri K."/>
            <person name="Xia D."/>
            <person name="Armstrong S.D."/>
            <person name="Fang Y."/>
            <person name="Donnelly M.J."/>
            <person name="Kadowaki T."/>
            <person name="McGarry J.W."/>
            <person name="Darby A.C."/>
            <person name="Makepeace B.L."/>
        </authorList>
    </citation>
    <scope>NUCLEOTIDE SEQUENCE [LARGE SCALE GENOMIC DNA]</scope>
    <source>
        <strain evidence="6">UoL-WK</strain>
    </source>
</reference>
<dbReference type="Proteomes" id="UP000285301">
    <property type="component" value="Unassembled WGS sequence"/>
</dbReference>
<dbReference type="SUPFAM" id="SSF56300">
    <property type="entry name" value="Metallo-dependent phosphatases"/>
    <property type="match status" value="1"/>
</dbReference>
<comment type="catalytic activity">
    <reaction evidence="3">
        <text>a phosphate monoester + H2O = an alcohol + phosphate</text>
        <dbReference type="Rhea" id="RHEA:15017"/>
        <dbReference type="ChEBI" id="CHEBI:15377"/>
        <dbReference type="ChEBI" id="CHEBI:30879"/>
        <dbReference type="ChEBI" id="CHEBI:43474"/>
        <dbReference type="ChEBI" id="CHEBI:67140"/>
        <dbReference type="EC" id="3.1.3.2"/>
    </reaction>
</comment>
<gene>
    <name evidence="6" type="ORF">B4U79_14364</name>
</gene>
<dbReference type="GO" id="GO:0003993">
    <property type="term" value="F:acid phosphatase activity"/>
    <property type="evidence" value="ECO:0007669"/>
    <property type="project" value="UniProtKB-EC"/>
</dbReference>
<dbReference type="InterPro" id="IPR041792">
    <property type="entry name" value="MPP_PAP"/>
</dbReference>
<feature type="domain" description="Purple acid phosphatase N-terminal" evidence="5">
    <location>
        <begin position="1"/>
        <end position="78"/>
    </location>
</feature>
<dbReference type="EMBL" id="NCKU01006500">
    <property type="protein sequence ID" value="RWS03441.1"/>
    <property type="molecule type" value="Genomic_DNA"/>
</dbReference>
<comment type="caution">
    <text evidence="6">The sequence shown here is derived from an EMBL/GenBank/DDBJ whole genome shotgun (WGS) entry which is preliminary data.</text>
</comment>
<keyword evidence="3" id="KW-0378">Hydrolase</keyword>
<evidence type="ECO:0000256" key="3">
    <source>
        <dbReference type="RuleBase" id="RU361203"/>
    </source>
</evidence>
<dbReference type="PANTHER" id="PTHR45867">
    <property type="entry name" value="PURPLE ACID PHOSPHATASE"/>
    <property type="match status" value="1"/>
</dbReference>
<dbReference type="Gene3D" id="2.60.40.380">
    <property type="entry name" value="Purple acid phosphatase-like, N-terminal"/>
    <property type="match status" value="1"/>
</dbReference>
<dbReference type="GO" id="GO:0046872">
    <property type="term" value="F:metal ion binding"/>
    <property type="evidence" value="ECO:0007669"/>
    <property type="project" value="InterPro"/>
</dbReference>
<evidence type="ECO:0000259" key="4">
    <source>
        <dbReference type="Pfam" id="PF00149"/>
    </source>
</evidence>
<organism evidence="6 7">
    <name type="scientific">Dinothrombium tinctorium</name>
    <dbReference type="NCBI Taxonomy" id="1965070"/>
    <lineage>
        <taxon>Eukaryota</taxon>
        <taxon>Metazoa</taxon>
        <taxon>Ecdysozoa</taxon>
        <taxon>Arthropoda</taxon>
        <taxon>Chelicerata</taxon>
        <taxon>Arachnida</taxon>
        <taxon>Acari</taxon>
        <taxon>Acariformes</taxon>
        <taxon>Trombidiformes</taxon>
        <taxon>Prostigmata</taxon>
        <taxon>Anystina</taxon>
        <taxon>Parasitengona</taxon>
        <taxon>Trombidioidea</taxon>
        <taxon>Trombidiidae</taxon>
        <taxon>Dinothrombium</taxon>
    </lineage>
</organism>
<dbReference type="InterPro" id="IPR015914">
    <property type="entry name" value="PAPs_N"/>
</dbReference>
<dbReference type="STRING" id="1965070.A0A3S3RR17"/>
<dbReference type="InterPro" id="IPR008963">
    <property type="entry name" value="Purple_acid_Pase-like_N"/>
</dbReference>
<dbReference type="SUPFAM" id="SSF49363">
    <property type="entry name" value="Purple acid phosphatase, N-terminal domain"/>
    <property type="match status" value="1"/>
</dbReference>
<keyword evidence="1" id="KW-0732">Signal</keyword>
<proteinExistence type="inferred from homology"/>
<sequence length="333" mass="38770">MVVTWTTLCPTKSTEVMYGEIELIDLARGSVKKFVDGGALKREIYIHRVFLKNLKPAKTYKYSCGNNNIWSKVYEFTTIKSGNDWSPRIVLIGDLGVENGRSLPFLIEDVKNKFYDILLHDAINNNARVGDEYMRRIEPIAANLPYMVCPGNHEYKYNFSNYDNRFSMINQADGTISNHFYSFDICPAHIISFSTEFYYFTKFGTGQLLTQYQWLENDLIEANKPKNRAERPWIITMGHRPMMCSNENGDDCTKKESRVRKRMPLTREYALEDLFFKYGVDISLWGHEHSFERLWPMYNMKVYNGSLEQPYKNPKAPIHIISGYAVSVISIEI</sequence>
<name>A0A3S3RR17_9ACAR</name>
<evidence type="ECO:0000313" key="6">
    <source>
        <dbReference type="EMBL" id="RWS03441.1"/>
    </source>
</evidence>
<protein>
    <recommendedName>
        <fullName evidence="3">Purple acid phosphatase</fullName>
        <ecNumber evidence="3">3.1.3.2</ecNumber>
    </recommendedName>
</protein>
<dbReference type="OrthoDB" id="45007at2759"/>
<dbReference type="Pfam" id="PF00149">
    <property type="entry name" value="Metallophos"/>
    <property type="match status" value="1"/>
</dbReference>